<proteinExistence type="predicted"/>
<evidence type="ECO:0000313" key="3">
    <source>
        <dbReference type="Proteomes" id="UP001057520"/>
    </source>
</evidence>
<dbReference type="PROSITE" id="PS50995">
    <property type="entry name" value="HTH_MARR_2"/>
    <property type="match status" value="1"/>
</dbReference>
<evidence type="ECO:0000259" key="1">
    <source>
        <dbReference type="PROSITE" id="PS50995"/>
    </source>
</evidence>
<name>A0ABY4ZU39_9CAUL</name>
<dbReference type="Gene3D" id="1.10.10.10">
    <property type="entry name" value="Winged helix-like DNA-binding domain superfamily/Winged helix DNA-binding domain"/>
    <property type="match status" value="1"/>
</dbReference>
<organism evidence="2 3">
    <name type="scientific">Caulobacter segnis</name>
    <dbReference type="NCBI Taxonomy" id="88688"/>
    <lineage>
        <taxon>Bacteria</taxon>
        <taxon>Pseudomonadati</taxon>
        <taxon>Pseudomonadota</taxon>
        <taxon>Alphaproteobacteria</taxon>
        <taxon>Caulobacterales</taxon>
        <taxon>Caulobacteraceae</taxon>
        <taxon>Caulobacter</taxon>
    </lineage>
</organism>
<protein>
    <submittedName>
        <fullName evidence="2">MarR family winged helix-turn-helix transcriptional regulator</fullName>
    </submittedName>
</protein>
<sequence>MTDAFAAEFEDLFRATYRAAVRRVRDKRERLSPETTTLLDHLAAAGPLTAGELSRCLDRAPSTLTEMVDHLVDKGLLTRDRDPADARRSLIWLTDTGQAALLESRNVLDLDILAAAGAGLAPEQRQALIDHFRAFVAHLKGTRP</sequence>
<dbReference type="EMBL" id="CP096040">
    <property type="protein sequence ID" value="USQ96185.1"/>
    <property type="molecule type" value="Genomic_DNA"/>
</dbReference>
<dbReference type="SMART" id="SM00347">
    <property type="entry name" value="HTH_MARR"/>
    <property type="match status" value="1"/>
</dbReference>
<dbReference type="InterPro" id="IPR039422">
    <property type="entry name" value="MarR/SlyA-like"/>
</dbReference>
<dbReference type="InterPro" id="IPR036390">
    <property type="entry name" value="WH_DNA-bd_sf"/>
</dbReference>
<gene>
    <name evidence="2" type="ORF">MZV50_00850</name>
</gene>
<keyword evidence="3" id="KW-1185">Reference proteome</keyword>
<dbReference type="InterPro" id="IPR036388">
    <property type="entry name" value="WH-like_DNA-bd_sf"/>
</dbReference>
<dbReference type="InterPro" id="IPR000835">
    <property type="entry name" value="HTH_MarR-typ"/>
</dbReference>
<dbReference type="PANTHER" id="PTHR33164">
    <property type="entry name" value="TRANSCRIPTIONAL REGULATOR, MARR FAMILY"/>
    <property type="match status" value="1"/>
</dbReference>
<dbReference type="Pfam" id="PF01047">
    <property type="entry name" value="MarR"/>
    <property type="match status" value="1"/>
</dbReference>
<dbReference type="PANTHER" id="PTHR33164:SF43">
    <property type="entry name" value="HTH-TYPE TRANSCRIPTIONAL REPRESSOR YETL"/>
    <property type="match status" value="1"/>
</dbReference>
<dbReference type="Proteomes" id="UP001057520">
    <property type="component" value="Chromosome"/>
</dbReference>
<reference evidence="2 3" key="1">
    <citation type="submission" date="2022-04" db="EMBL/GenBank/DDBJ databases">
        <title>Genome sequence of soybean root-associated Caulobacter segnis RL271.</title>
        <authorList>
            <person name="Longley R."/>
            <person name="Bonito G."/>
            <person name="Trigodet F."/>
            <person name="Crosson S."/>
            <person name="Fiebig A."/>
        </authorList>
    </citation>
    <scope>NUCLEOTIDE SEQUENCE [LARGE SCALE GENOMIC DNA]</scope>
    <source>
        <strain evidence="2 3">RL271</strain>
    </source>
</reference>
<accession>A0ABY4ZU39</accession>
<evidence type="ECO:0000313" key="2">
    <source>
        <dbReference type="EMBL" id="USQ96185.1"/>
    </source>
</evidence>
<dbReference type="SUPFAM" id="SSF46785">
    <property type="entry name" value="Winged helix' DNA-binding domain"/>
    <property type="match status" value="1"/>
</dbReference>
<feature type="domain" description="HTH marR-type" evidence="1">
    <location>
        <begin position="1"/>
        <end position="137"/>
    </location>
</feature>